<feature type="compositionally biased region" description="Polar residues" evidence="1">
    <location>
        <begin position="15"/>
        <end position="29"/>
    </location>
</feature>
<evidence type="ECO:0000313" key="2">
    <source>
        <dbReference type="EMBL" id="KAF2829137.1"/>
    </source>
</evidence>
<dbReference type="AlphaFoldDB" id="A0A6A7A8V6"/>
<gene>
    <name evidence="2" type="ORF">CC86DRAFT_403790</name>
</gene>
<organism evidence="2 3">
    <name type="scientific">Ophiobolus disseminans</name>
    <dbReference type="NCBI Taxonomy" id="1469910"/>
    <lineage>
        <taxon>Eukaryota</taxon>
        <taxon>Fungi</taxon>
        <taxon>Dikarya</taxon>
        <taxon>Ascomycota</taxon>
        <taxon>Pezizomycotina</taxon>
        <taxon>Dothideomycetes</taxon>
        <taxon>Pleosporomycetidae</taxon>
        <taxon>Pleosporales</taxon>
        <taxon>Pleosporineae</taxon>
        <taxon>Phaeosphaeriaceae</taxon>
        <taxon>Ophiobolus</taxon>
    </lineage>
</organism>
<protein>
    <submittedName>
        <fullName evidence="2">Uncharacterized protein</fullName>
    </submittedName>
</protein>
<feature type="region of interest" description="Disordered" evidence="1">
    <location>
        <begin position="1"/>
        <end position="35"/>
    </location>
</feature>
<dbReference type="Proteomes" id="UP000799424">
    <property type="component" value="Unassembled WGS sequence"/>
</dbReference>
<dbReference type="EMBL" id="MU006221">
    <property type="protein sequence ID" value="KAF2829137.1"/>
    <property type="molecule type" value="Genomic_DNA"/>
</dbReference>
<evidence type="ECO:0000313" key="3">
    <source>
        <dbReference type="Proteomes" id="UP000799424"/>
    </source>
</evidence>
<sequence>MASASALPPAAATQVLETRTQPMPSATDSPTPPNIQVAVCGGCPPPPARPGCGGYCPSPPGSPIRNGLVPSPLPRRSPDTGGFRGCCVTNPSRARPDPKAEELFTEMLKLAMRADPRKAEELKEEWEREYGPLEDRNFITCPWYTAGGNEVTDTG</sequence>
<feature type="region of interest" description="Disordered" evidence="1">
    <location>
        <begin position="51"/>
        <end position="98"/>
    </location>
</feature>
<feature type="compositionally biased region" description="Low complexity" evidence="1">
    <location>
        <begin position="1"/>
        <end position="12"/>
    </location>
</feature>
<name>A0A6A7A8V6_9PLEO</name>
<evidence type="ECO:0000256" key="1">
    <source>
        <dbReference type="SAM" id="MobiDB-lite"/>
    </source>
</evidence>
<reference evidence="2" key="1">
    <citation type="journal article" date="2020" name="Stud. Mycol.">
        <title>101 Dothideomycetes genomes: a test case for predicting lifestyles and emergence of pathogens.</title>
        <authorList>
            <person name="Haridas S."/>
            <person name="Albert R."/>
            <person name="Binder M."/>
            <person name="Bloem J."/>
            <person name="Labutti K."/>
            <person name="Salamov A."/>
            <person name="Andreopoulos B."/>
            <person name="Baker S."/>
            <person name="Barry K."/>
            <person name="Bills G."/>
            <person name="Bluhm B."/>
            <person name="Cannon C."/>
            <person name="Castanera R."/>
            <person name="Culley D."/>
            <person name="Daum C."/>
            <person name="Ezra D."/>
            <person name="Gonzalez J."/>
            <person name="Henrissat B."/>
            <person name="Kuo A."/>
            <person name="Liang C."/>
            <person name="Lipzen A."/>
            <person name="Lutzoni F."/>
            <person name="Magnuson J."/>
            <person name="Mondo S."/>
            <person name="Nolan M."/>
            <person name="Ohm R."/>
            <person name="Pangilinan J."/>
            <person name="Park H.-J."/>
            <person name="Ramirez L."/>
            <person name="Alfaro M."/>
            <person name="Sun H."/>
            <person name="Tritt A."/>
            <person name="Yoshinaga Y."/>
            <person name="Zwiers L.-H."/>
            <person name="Turgeon B."/>
            <person name="Goodwin S."/>
            <person name="Spatafora J."/>
            <person name="Crous P."/>
            <person name="Grigoriev I."/>
        </authorList>
    </citation>
    <scope>NUCLEOTIDE SEQUENCE</scope>
    <source>
        <strain evidence="2">CBS 113818</strain>
    </source>
</reference>
<accession>A0A6A7A8V6</accession>
<keyword evidence="3" id="KW-1185">Reference proteome</keyword>
<proteinExistence type="predicted"/>